<evidence type="ECO:0000256" key="6">
    <source>
        <dbReference type="ARBA" id="ARBA00022692"/>
    </source>
</evidence>
<organism evidence="12 13">
    <name type="scientific">Candidatus Gallitreponema excrementavium</name>
    <dbReference type="NCBI Taxonomy" id="2840840"/>
    <lineage>
        <taxon>Bacteria</taxon>
        <taxon>Pseudomonadati</taxon>
        <taxon>Spirochaetota</taxon>
        <taxon>Spirochaetia</taxon>
        <taxon>Spirochaetales</taxon>
        <taxon>Candidatus Gallitreponema</taxon>
    </lineage>
</organism>
<dbReference type="PANTHER" id="PTHR47314">
    <property type="entry name" value="MALTOSE/MALTODEXTRIN TRANSPORT SYSTEM PERMEASE PROTEIN MALF"/>
    <property type="match status" value="1"/>
</dbReference>
<feature type="transmembrane region" description="Helical" evidence="9">
    <location>
        <begin position="246"/>
        <end position="273"/>
    </location>
</feature>
<name>A0A9D9HN83_9SPIR</name>
<dbReference type="AlphaFoldDB" id="A0A9D9HN83"/>
<dbReference type="GO" id="GO:0042956">
    <property type="term" value="P:maltodextrin transmembrane transport"/>
    <property type="evidence" value="ECO:0007669"/>
    <property type="project" value="TreeGrafter"/>
</dbReference>
<feature type="domain" description="ABC transmembrane type-1" evidence="11">
    <location>
        <begin position="247"/>
        <end position="472"/>
    </location>
</feature>
<evidence type="ECO:0000256" key="4">
    <source>
        <dbReference type="ARBA" id="ARBA00022475"/>
    </source>
</evidence>
<dbReference type="SUPFAM" id="SSF161098">
    <property type="entry name" value="MetI-like"/>
    <property type="match status" value="1"/>
</dbReference>
<keyword evidence="3 9" id="KW-0813">Transport</keyword>
<dbReference type="InterPro" id="IPR035906">
    <property type="entry name" value="MetI-like_sf"/>
</dbReference>
<reference evidence="12" key="1">
    <citation type="submission" date="2020-10" db="EMBL/GenBank/DDBJ databases">
        <authorList>
            <person name="Gilroy R."/>
        </authorList>
    </citation>
    <scope>NUCLEOTIDE SEQUENCE</scope>
    <source>
        <strain evidence="12">10532</strain>
    </source>
</reference>
<evidence type="ECO:0000256" key="5">
    <source>
        <dbReference type="ARBA" id="ARBA00022597"/>
    </source>
</evidence>
<evidence type="ECO:0000256" key="9">
    <source>
        <dbReference type="RuleBase" id="RU363032"/>
    </source>
</evidence>
<dbReference type="EMBL" id="JADIMM010000023">
    <property type="protein sequence ID" value="MBO8456900.1"/>
    <property type="molecule type" value="Genomic_DNA"/>
</dbReference>
<sequence>MEKSYASLYKKYKVADQGELDDYLYELEDDAQIEKIELEIEKIENRYTTDAVKYLAKNYPAVIDCHYDGCSVCKAAHRSGNNTTKHFAWFRGPVVNALIGLVTLGDAAPDSVPVKFRDHSIFMMIEGLIMVIFVGLFIFVYIWNIFDARKSAEVVLRNGCFAERDKANSRFWDRSFPFFALVLPVLMICFFTIVPLLFSALVAFTNYSQPHHVPPANTVDWVGMENFRTMFMSSGSNSWTGAFGRIIIWTVIWAFAATITCFVTGMIMAVILVDKRIKIAPVFRTIYIIPYAIPGMLSLFVWANLLNGTFGPINRTLMELGLISSPIPFLSDPTMAKVTLIVVNIWLGFPYSMILVTSNMTAIPGQLYEAATIDGANKYQQFAKITVPLVLYQTMPLLIMQFAGNINNFGAVFFLTGGNPAVADTSISMAGATDLLITWVYKLTFNPPQQYNMASVIAILIFIVLVPFALFNFTRTKSFREGEV</sequence>
<keyword evidence="6 9" id="KW-0812">Transmembrane</keyword>
<feature type="transmembrane region" description="Helical" evidence="9">
    <location>
        <begin position="338"/>
        <end position="361"/>
    </location>
</feature>
<protein>
    <recommendedName>
        <fullName evidence="10">Maltose/maltodextrin transport system permease protein</fullName>
    </recommendedName>
</protein>
<dbReference type="GO" id="GO:0015423">
    <property type="term" value="F:ABC-type maltose transporter activity"/>
    <property type="evidence" value="ECO:0007669"/>
    <property type="project" value="TreeGrafter"/>
</dbReference>
<feature type="transmembrane region" description="Helical" evidence="9">
    <location>
        <begin position="285"/>
        <end position="305"/>
    </location>
</feature>
<comment type="similarity">
    <text evidence="2 10">Belongs to the binding-protein-dependent transport system permease family. MalFG subfamily.</text>
</comment>
<dbReference type="PROSITE" id="PS50928">
    <property type="entry name" value="ABC_TM1"/>
    <property type="match status" value="1"/>
</dbReference>
<dbReference type="Gene3D" id="1.10.3720.10">
    <property type="entry name" value="MetI-like"/>
    <property type="match status" value="1"/>
</dbReference>
<keyword evidence="4 10" id="KW-1003">Cell membrane</keyword>
<dbReference type="CDD" id="cd06261">
    <property type="entry name" value="TM_PBP2"/>
    <property type="match status" value="1"/>
</dbReference>
<keyword evidence="8 9" id="KW-0472">Membrane</keyword>
<dbReference type="PANTHER" id="PTHR47314:SF1">
    <property type="entry name" value="MALTOSE_MALTODEXTRIN TRANSPORT SYSTEM PERMEASE PROTEIN MALF"/>
    <property type="match status" value="1"/>
</dbReference>
<dbReference type="Proteomes" id="UP000823638">
    <property type="component" value="Unassembled WGS sequence"/>
</dbReference>
<feature type="transmembrane region" description="Helical" evidence="9">
    <location>
        <begin position="451"/>
        <end position="471"/>
    </location>
</feature>
<feature type="transmembrane region" description="Helical" evidence="9">
    <location>
        <begin position="88"/>
        <end position="108"/>
    </location>
</feature>
<dbReference type="GO" id="GO:1990060">
    <property type="term" value="C:maltose transport complex"/>
    <property type="evidence" value="ECO:0007669"/>
    <property type="project" value="TreeGrafter"/>
</dbReference>
<evidence type="ECO:0000313" key="13">
    <source>
        <dbReference type="Proteomes" id="UP000823638"/>
    </source>
</evidence>
<gene>
    <name evidence="12" type="ORF">IAA81_01575</name>
</gene>
<evidence type="ECO:0000256" key="8">
    <source>
        <dbReference type="ARBA" id="ARBA00023136"/>
    </source>
</evidence>
<evidence type="ECO:0000256" key="7">
    <source>
        <dbReference type="ARBA" id="ARBA00022989"/>
    </source>
</evidence>
<keyword evidence="5 10" id="KW-0762">Sugar transport</keyword>
<evidence type="ECO:0000256" key="10">
    <source>
        <dbReference type="RuleBase" id="RU367050"/>
    </source>
</evidence>
<accession>A0A9D9HN83</accession>
<evidence type="ECO:0000313" key="12">
    <source>
        <dbReference type="EMBL" id="MBO8456900.1"/>
    </source>
</evidence>
<dbReference type="InterPro" id="IPR000515">
    <property type="entry name" value="MetI-like"/>
</dbReference>
<feature type="transmembrane region" description="Helical" evidence="9">
    <location>
        <begin position="382"/>
        <end position="403"/>
    </location>
</feature>
<reference evidence="12" key="2">
    <citation type="journal article" date="2021" name="PeerJ">
        <title>Extensive microbial diversity within the chicken gut microbiome revealed by metagenomics and culture.</title>
        <authorList>
            <person name="Gilroy R."/>
            <person name="Ravi A."/>
            <person name="Getino M."/>
            <person name="Pursley I."/>
            <person name="Horton D.L."/>
            <person name="Alikhan N.F."/>
            <person name="Baker D."/>
            <person name="Gharbi K."/>
            <person name="Hall N."/>
            <person name="Watson M."/>
            <person name="Adriaenssens E.M."/>
            <person name="Foster-Nyarko E."/>
            <person name="Jarju S."/>
            <person name="Secka A."/>
            <person name="Antonio M."/>
            <person name="Oren A."/>
            <person name="Chaudhuri R.R."/>
            <person name="La Ragione R."/>
            <person name="Hildebrand F."/>
            <person name="Pallen M.J."/>
        </authorList>
    </citation>
    <scope>NUCLEOTIDE SEQUENCE</scope>
    <source>
        <strain evidence="12">10532</strain>
    </source>
</reference>
<evidence type="ECO:0000256" key="2">
    <source>
        <dbReference type="ARBA" id="ARBA00009047"/>
    </source>
</evidence>
<proteinExistence type="inferred from homology"/>
<keyword evidence="7 9" id="KW-1133">Transmembrane helix</keyword>
<comment type="subcellular location">
    <subcellularLocation>
        <location evidence="1 9">Cell membrane</location>
        <topology evidence="1 9">Multi-pass membrane protein</topology>
    </subcellularLocation>
</comment>
<feature type="transmembrane region" description="Helical" evidence="9">
    <location>
        <begin position="178"/>
        <end position="204"/>
    </location>
</feature>
<feature type="transmembrane region" description="Helical" evidence="9">
    <location>
        <begin position="120"/>
        <end position="143"/>
    </location>
</feature>
<evidence type="ECO:0000259" key="11">
    <source>
        <dbReference type="PROSITE" id="PS50928"/>
    </source>
</evidence>
<comment type="caution">
    <text evidence="12">The sequence shown here is derived from an EMBL/GenBank/DDBJ whole genome shotgun (WGS) entry which is preliminary data.</text>
</comment>
<comment type="function">
    <text evidence="10">Part of the ABC transporter complex MalEFGK involved in maltose/maltodextrin import. Probably responsible for the translocation of the substrate across the membrane.</text>
</comment>
<evidence type="ECO:0000256" key="1">
    <source>
        <dbReference type="ARBA" id="ARBA00004651"/>
    </source>
</evidence>
<dbReference type="Pfam" id="PF00528">
    <property type="entry name" value="BPD_transp_1"/>
    <property type="match status" value="1"/>
</dbReference>
<evidence type="ECO:0000256" key="3">
    <source>
        <dbReference type="ARBA" id="ARBA00022448"/>
    </source>
</evidence>
<dbReference type="SUPFAM" id="SSF160964">
    <property type="entry name" value="MalF N-terminal region-like"/>
    <property type="match status" value="1"/>
</dbReference>